<proteinExistence type="predicted"/>
<reference evidence="1" key="1">
    <citation type="submission" date="2021-02" db="EMBL/GenBank/DDBJ databases">
        <title>Copper resistance gene diversity in local Xanthomonas species at agrochemical polluted sites in Trinidad, Trinidad and Tobago.</title>
        <authorList>
            <person name="Ramnarine S.D.B.J."/>
            <person name="Ramsubhag A."/>
            <person name="Jayaraman J."/>
        </authorList>
    </citation>
    <scope>NUCLEOTIDE SEQUENCE</scope>
    <source>
        <strain evidence="1">CaNP6A</strain>
    </source>
</reference>
<name>A0ABS8NY43_9XANT</name>
<dbReference type="RefSeq" id="WP_230436007.1">
    <property type="nucleotide sequence ID" value="NZ_JAFFQJ010000186.1"/>
</dbReference>
<gene>
    <name evidence="1" type="ORF">JWH11_16470</name>
</gene>
<dbReference type="EMBL" id="JAFFQI010000198">
    <property type="protein sequence ID" value="MCD0267990.1"/>
    <property type="molecule type" value="Genomic_DNA"/>
</dbReference>
<protein>
    <submittedName>
        <fullName evidence="1">Uncharacterized protein</fullName>
    </submittedName>
</protein>
<comment type="caution">
    <text evidence="1">The sequence shown here is derived from an EMBL/GenBank/DDBJ whole genome shotgun (WGS) entry which is preliminary data.</text>
</comment>
<dbReference type="Proteomes" id="UP001430396">
    <property type="component" value="Unassembled WGS sequence"/>
</dbReference>
<accession>A0ABS8NY43</accession>
<evidence type="ECO:0000313" key="2">
    <source>
        <dbReference type="Proteomes" id="UP001430396"/>
    </source>
</evidence>
<organism evidence="1 2">
    <name type="scientific">Xanthomonas melonis</name>
    <dbReference type="NCBI Taxonomy" id="56456"/>
    <lineage>
        <taxon>Bacteria</taxon>
        <taxon>Pseudomonadati</taxon>
        <taxon>Pseudomonadota</taxon>
        <taxon>Gammaproteobacteria</taxon>
        <taxon>Lysobacterales</taxon>
        <taxon>Lysobacteraceae</taxon>
        <taxon>Xanthomonas</taxon>
    </lineage>
</organism>
<evidence type="ECO:0000313" key="1">
    <source>
        <dbReference type="EMBL" id="MCD0267990.1"/>
    </source>
</evidence>
<sequence>MSPFGMGSPDGSAARTICQQYCSAMADAPADTIGRLGRAMPERMRGMANRHASPDPKLSCWLPGWPQVGWRR</sequence>
<keyword evidence="2" id="KW-1185">Reference proteome</keyword>